<evidence type="ECO:0000259" key="1">
    <source>
        <dbReference type="Pfam" id="PF12705"/>
    </source>
</evidence>
<feature type="domain" description="PD-(D/E)XK endonuclease-like" evidence="1">
    <location>
        <begin position="74"/>
        <end position="194"/>
    </location>
</feature>
<comment type="caution">
    <text evidence="2">The sequence shown here is derived from an EMBL/GenBank/DDBJ whole genome shotgun (WGS) entry which is preliminary data.</text>
</comment>
<reference evidence="3" key="1">
    <citation type="submission" date="2017-09" db="EMBL/GenBank/DDBJ databases">
        <title>Metaegenomics of thermophilic ammonia-oxidizing enrichment culture.</title>
        <authorList>
            <person name="Kato S."/>
            <person name="Suzuki K."/>
        </authorList>
    </citation>
    <scope>NUCLEOTIDE SEQUENCE [LARGE SCALE GENOMIC DNA]</scope>
</reference>
<sequence length="224" mass="25536">MVALLSNRKRKIGASGDALSKRQGLTLMEVKIPAKQLGWLKMEDFCPRCVWLTHRHPIPQSSVYYTAMSRFFNQFEDFVQQSVRQGMNQTGNIPSWLSMALQTAFPSMPPVRRMLNPTTWTVRVGEGLLTGKPDVIWELADGTWLIADYKLTQPSTRFNPLYETQLNAYALMAKRLQKLAVSRLALIYFEPDERLSSPTANLTLPMRCTVQPVPVWDESEEVGK</sequence>
<dbReference type="Proteomes" id="UP000236173">
    <property type="component" value="Unassembled WGS sequence"/>
</dbReference>
<name>A0A2H5XFG6_9BACT</name>
<dbReference type="InterPro" id="IPR011604">
    <property type="entry name" value="PDDEXK-like_dom_sf"/>
</dbReference>
<evidence type="ECO:0000313" key="2">
    <source>
        <dbReference type="EMBL" id="GBC99915.1"/>
    </source>
</evidence>
<dbReference type="AlphaFoldDB" id="A0A2H5XFG6"/>
<accession>A0A2H5XFG6</accession>
<dbReference type="Pfam" id="PF12705">
    <property type="entry name" value="PDDEXK_1"/>
    <property type="match status" value="1"/>
</dbReference>
<evidence type="ECO:0000313" key="3">
    <source>
        <dbReference type="Proteomes" id="UP000236173"/>
    </source>
</evidence>
<dbReference type="InterPro" id="IPR038726">
    <property type="entry name" value="PDDEXK_AddAB-type"/>
</dbReference>
<organism evidence="2 3">
    <name type="scientific">Candidatus Fervidibacter japonicus</name>
    <dbReference type="NCBI Taxonomy" id="2035412"/>
    <lineage>
        <taxon>Bacteria</taxon>
        <taxon>Candidatus Fervidibacterota</taxon>
        <taxon>Candidatus Fervidibacter</taxon>
    </lineage>
</organism>
<dbReference type="Gene3D" id="3.90.320.10">
    <property type="match status" value="1"/>
</dbReference>
<proteinExistence type="predicted"/>
<gene>
    <name evidence="2" type="ORF">HRbin17_02447</name>
</gene>
<dbReference type="EMBL" id="BEHT01000042">
    <property type="protein sequence ID" value="GBC99915.1"/>
    <property type="molecule type" value="Genomic_DNA"/>
</dbReference>
<protein>
    <recommendedName>
        <fullName evidence="1">PD-(D/E)XK endonuclease-like domain-containing protein</fullName>
    </recommendedName>
</protein>